<dbReference type="EMBL" id="HBHT01032410">
    <property type="protein sequence ID" value="CAD9984692.1"/>
    <property type="molecule type" value="Transcribed_RNA"/>
</dbReference>
<protein>
    <recommendedName>
        <fullName evidence="2">Apoptosis-antagonizing transcription factor C-terminal domain-containing protein</fullName>
    </recommendedName>
</protein>
<evidence type="ECO:0000256" key="1">
    <source>
        <dbReference type="SAM" id="MobiDB-lite"/>
    </source>
</evidence>
<gene>
    <name evidence="3" type="ORF">APAL1065_LOCUS21787</name>
</gene>
<feature type="region of interest" description="Disordered" evidence="1">
    <location>
        <begin position="181"/>
        <end position="201"/>
    </location>
</feature>
<name>A0A7S3DVA1_9STRA</name>
<accession>A0A7S3DVA1</accession>
<evidence type="ECO:0000259" key="2">
    <source>
        <dbReference type="Pfam" id="PF08164"/>
    </source>
</evidence>
<dbReference type="InterPro" id="IPR039223">
    <property type="entry name" value="AATF/Bfr2"/>
</dbReference>
<feature type="domain" description="Apoptosis-antagonizing transcription factor C-terminal" evidence="2">
    <location>
        <begin position="211"/>
        <end position="293"/>
    </location>
</feature>
<reference evidence="3" key="1">
    <citation type="submission" date="2021-01" db="EMBL/GenBank/DDBJ databases">
        <authorList>
            <person name="Corre E."/>
            <person name="Pelletier E."/>
            <person name="Niang G."/>
            <person name="Scheremetjew M."/>
            <person name="Finn R."/>
            <person name="Kale V."/>
            <person name="Holt S."/>
            <person name="Cochrane G."/>
            <person name="Meng A."/>
            <person name="Brown T."/>
            <person name="Cohen L."/>
        </authorList>
    </citation>
    <scope>NUCLEOTIDE SEQUENCE</scope>
    <source>
        <strain evidence="3">CCMP125</strain>
    </source>
</reference>
<proteinExistence type="predicted"/>
<sequence length="301" mass="33702">MSKKRDRKLFSAVQELDQEDAIALTKRKASSKRQRQASLAARSQQEIHSSLVQTRILLQRALQQQQKEESNDQDGLAACDKLLSQLLTARDSLLHGSNGNDDGASSVDYTKLLAQEDDDQALEESLQNTFETCQEDWKTVLNQRHKDVRLHSGVTSGSKFRILDNTFWEQVDQTVSHEEFMQSKEQDNGEDDNDTKATTRTTASFDDSKVYQQMLKDFLSSSSNDSGANATSATTTHKQGLTVRTVNKVDRRASKGRKLRYNVIPKLVNFTFPLSRPNDGSMLEEDAWFKSLFGGAAAGSS</sequence>
<dbReference type="AlphaFoldDB" id="A0A7S3DVA1"/>
<dbReference type="PANTHER" id="PTHR15565">
    <property type="entry name" value="AATF PROTEIN APOPTOSIS ANTAGONIZING TRANSCRIPTION FACTOR"/>
    <property type="match status" value="1"/>
</dbReference>
<evidence type="ECO:0000313" key="3">
    <source>
        <dbReference type="EMBL" id="CAD9984692.1"/>
    </source>
</evidence>
<organism evidence="3">
    <name type="scientific">Entomoneis paludosa</name>
    <dbReference type="NCBI Taxonomy" id="265537"/>
    <lineage>
        <taxon>Eukaryota</taxon>
        <taxon>Sar</taxon>
        <taxon>Stramenopiles</taxon>
        <taxon>Ochrophyta</taxon>
        <taxon>Bacillariophyta</taxon>
        <taxon>Bacillariophyceae</taxon>
        <taxon>Bacillariophycidae</taxon>
        <taxon>Entomoneidaceae</taxon>
        <taxon>Entomoneis</taxon>
    </lineage>
</organism>
<dbReference type="GO" id="GO:0005730">
    <property type="term" value="C:nucleolus"/>
    <property type="evidence" value="ECO:0007669"/>
    <property type="project" value="TreeGrafter"/>
</dbReference>
<feature type="region of interest" description="Disordered" evidence="1">
    <location>
        <begin position="26"/>
        <end position="47"/>
    </location>
</feature>
<dbReference type="Pfam" id="PF08164">
    <property type="entry name" value="TRAUB"/>
    <property type="match status" value="1"/>
</dbReference>
<dbReference type="InterPro" id="IPR012617">
    <property type="entry name" value="AATF_C"/>
</dbReference>
<dbReference type="PANTHER" id="PTHR15565:SF0">
    <property type="entry name" value="PROTEIN AATF"/>
    <property type="match status" value="1"/>
</dbReference>
<feature type="compositionally biased region" description="Basic residues" evidence="1">
    <location>
        <begin position="26"/>
        <end position="35"/>
    </location>
</feature>